<dbReference type="PIRSF" id="PIRSF001434">
    <property type="entry name" value="CGS"/>
    <property type="match status" value="1"/>
</dbReference>
<gene>
    <name evidence="6" type="ORF">K8344_01615</name>
</gene>
<dbReference type="FunFam" id="3.90.1150.10:FF:000008">
    <property type="entry name" value="Cystathionine gamma-synthase"/>
    <property type="match status" value="1"/>
</dbReference>
<evidence type="ECO:0000256" key="1">
    <source>
        <dbReference type="ARBA" id="ARBA00001933"/>
    </source>
</evidence>
<dbReference type="InterPro" id="IPR054542">
    <property type="entry name" value="Cys_met_metab_PP"/>
</dbReference>
<dbReference type="Gene3D" id="3.40.640.10">
    <property type="entry name" value="Type I PLP-dependent aspartate aminotransferase-like (Major domain)"/>
    <property type="match status" value="1"/>
</dbReference>
<reference evidence="6" key="1">
    <citation type="submission" date="2021-09" db="EMBL/GenBank/DDBJ databases">
        <title>Genome of Aequorivita sp. strain F64183.</title>
        <authorList>
            <person name="Wang Y."/>
        </authorList>
    </citation>
    <scope>NUCLEOTIDE SEQUENCE</scope>
    <source>
        <strain evidence="6">F64183</strain>
    </source>
</reference>
<proteinExistence type="inferred from homology"/>
<evidence type="ECO:0000256" key="4">
    <source>
        <dbReference type="PIRSR" id="PIRSR001434-2"/>
    </source>
</evidence>
<dbReference type="GO" id="GO:0019343">
    <property type="term" value="P:cysteine biosynthetic process via cystathionine"/>
    <property type="evidence" value="ECO:0007669"/>
    <property type="project" value="TreeGrafter"/>
</dbReference>
<name>A0A9X1QWK1_9FLAO</name>
<dbReference type="CDD" id="cd00614">
    <property type="entry name" value="CGS_like"/>
    <property type="match status" value="1"/>
</dbReference>
<dbReference type="Pfam" id="PF01053">
    <property type="entry name" value="Cys_Met_Meta_PP"/>
    <property type="match status" value="1"/>
</dbReference>
<comment type="similarity">
    <text evidence="2 5">Belongs to the trans-sulfuration enzymes family.</text>
</comment>
<protein>
    <submittedName>
        <fullName evidence="6">Cystathionine gamma-synthase</fullName>
        <ecNumber evidence="6">2.5.1.48</ecNumber>
    </submittedName>
</protein>
<dbReference type="InterPro" id="IPR015421">
    <property type="entry name" value="PyrdxlP-dep_Trfase_major"/>
</dbReference>
<dbReference type="EC" id="2.5.1.48" evidence="6"/>
<dbReference type="Gene3D" id="3.90.1150.10">
    <property type="entry name" value="Aspartate Aminotransferase, domain 1"/>
    <property type="match status" value="1"/>
</dbReference>
<dbReference type="InterPro" id="IPR000277">
    <property type="entry name" value="Cys/Met-Metab_PyrdxlP-dep_enz"/>
</dbReference>
<dbReference type="GO" id="GO:0005737">
    <property type="term" value="C:cytoplasm"/>
    <property type="evidence" value="ECO:0007669"/>
    <property type="project" value="TreeGrafter"/>
</dbReference>
<evidence type="ECO:0000313" key="6">
    <source>
        <dbReference type="EMBL" id="MCG2429801.1"/>
    </source>
</evidence>
<keyword evidence="3 4" id="KW-0663">Pyridoxal phosphate</keyword>
<dbReference type="GO" id="GO:0004123">
    <property type="term" value="F:cystathionine gamma-lyase activity"/>
    <property type="evidence" value="ECO:0007669"/>
    <property type="project" value="UniProtKB-ARBA"/>
</dbReference>
<evidence type="ECO:0000256" key="5">
    <source>
        <dbReference type="RuleBase" id="RU362118"/>
    </source>
</evidence>
<dbReference type="PANTHER" id="PTHR11808">
    <property type="entry name" value="TRANS-SULFURATION ENZYME FAMILY MEMBER"/>
    <property type="match status" value="1"/>
</dbReference>
<keyword evidence="6" id="KW-0808">Transferase</keyword>
<dbReference type="RefSeq" id="WP_237606536.1">
    <property type="nucleotide sequence ID" value="NZ_JAIRBB010000001.1"/>
</dbReference>
<dbReference type="NCBIfam" id="NF005871">
    <property type="entry name" value="PRK07811.1"/>
    <property type="match status" value="1"/>
</dbReference>
<dbReference type="InterPro" id="IPR015424">
    <property type="entry name" value="PyrdxlP-dep_Trfase"/>
</dbReference>
<evidence type="ECO:0000256" key="3">
    <source>
        <dbReference type="ARBA" id="ARBA00022898"/>
    </source>
</evidence>
<organism evidence="6 7">
    <name type="scientific">Aequorivita xiaoshiensis</name>
    <dbReference type="NCBI Taxonomy" id="2874476"/>
    <lineage>
        <taxon>Bacteria</taxon>
        <taxon>Pseudomonadati</taxon>
        <taxon>Bacteroidota</taxon>
        <taxon>Flavobacteriia</taxon>
        <taxon>Flavobacteriales</taxon>
        <taxon>Flavobacteriaceae</taxon>
        <taxon>Aequorivita</taxon>
    </lineage>
</organism>
<evidence type="ECO:0000313" key="7">
    <source>
        <dbReference type="Proteomes" id="UP001139462"/>
    </source>
</evidence>
<comment type="cofactor">
    <cofactor evidence="1 5">
        <name>pyridoxal 5'-phosphate</name>
        <dbReference type="ChEBI" id="CHEBI:597326"/>
    </cofactor>
</comment>
<dbReference type="EMBL" id="JAIRBB010000001">
    <property type="protein sequence ID" value="MCG2429801.1"/>
    <property type="molecule type" value="Genomic_DNA"/>
</dbReference>
<dbReference type="AlphaFoldDB" id="A0A9X1QWK1"/>
<dbReference type="PROSITE" id="PS00868">
    <property type="entry name" value="CYS_MET_METAB_PP"/>
    <property type="match status" value="1"/>
</dbReference>
<dbReference type="SUPFAM" id="SSF53383">
    <property type="entry name" value="PLP-dependent transferases"/>
    <property type="match status" value="1"/>
</dbReference>
<dbReference type="Proteomes" id="UP001139462">
    <property type="component" value="Unassembled WGS sequence"/>
</dbReference>
<keyword evidence="7" id="KW-1185">Reference proteome</keyword>
<evidence type="ECO:0000256" key="2">
    <source>
        <dbReference type="ARBA" id="ARBA00009077"/>
    </source>
</evidence>
<dbReference type="InterPro" id="IPR015422">
    <property type="entry name" value="PyrdxlP-dep_Trfase_small"/>
</dbReference>
<feature type="modified residue" description="N6-(pyridoxal phosphate)lysine" evidence="4">
    <location>
        <position position="196"/>
    </location>
</feature>
<dbReference type="GO" id="GO:0003962">
    <property type="term" value="F:cystathionine gamma-synthase activity"/>
    <property type="evidence" value="ECO:0007669"/>
    <property type="project" value="UniProtKB-EC"/>
</dbReference>
<accession>A0A9X1QWK1</accession>
<dbReference type="PANTHER" id="PTHR11808:SF15">
    <property type="entry name" value="CYSTATHIONINE GAMMA-LYASE"/>
    <property type="match status" value="1"/>
</dbReference>
<dbReference type="GO" id="GO:0019346">
    <property type="term" value="P:transsulfuration"/>
    <property type="evidence" value="ECO:0007669"/>
    <property type="project" value="InterPro"/>
</dbReference>
<comment type="caution">
    <text evidence="6">The sequence shown here is derived from an EMBL/GenBank/DDBJ whole genome shotgun (WGS) entry which is preliminary data.</text>
</comment>
<sequence length="380" mass="41558">MKFNTKTIHGGQENIDPAYGSVMPPIYQTSTFSQTTPGKHKGFEYSRSANPTRAALEAAFASIENGKFGLAFGSGLAAIDAVMKLFKPGDEIITTNDLYGGTYRLFTKIIEGFGIAFHFVGMNNADTIETYINKNTKLIWVETPTNPLLNIVDIKKVASIAKKHKLLLAVDNTFASPYLQQPLDLGADIVMHSATKYLGGHSDVVMGGLIVSDKELADKLYFIQNASGAVCGPQDSFLVLRGLKTLHIRMQRHCENGKAIAEYLAQHPKIEKVYWPGFETHPNHSIAKEQMKDFGGMISFVTKGNNYNEAIRIVENLKIFTLAESLGGVESLAGHPASMTHASIPKEEREKLGVVDSLIRLSVGIEDVEDLIADLKQAIG</sequence>
<dbReference type="FunFam" id="3.40.640.10:FF:000009">
    <property type="entry name" value="Cystathionine gamma-synthase homolog"/>
    <property type="match status" value="1"/>
</dbReference>
<dbReference type="GO" id="GO:0030170">
    <property type="term" value="F:pyridoxal phosphate binding"/>
    <property type="evidence" value="ECO:0007669"/>
    <property type="project" value="InterPro"/>
</dbReference>